<feature type="domain" description="Solute-binding protein family 3/N-terminal" evidence="3">
    <location>
        <begin position="66"/>
        <end position="300"/>
    </location>
</feature>
<evidence type="ECO:0000256" key="1">
    <source>
        <dbReference type="ARBA" id="ARBA00022729"/>
    </source>
</evidence>
<reference evidence="4" key="2">
    <citation type="submission" date="2020-09" db="EMBL/GenBank/DDBJ databases">
        <authorList>
            <person name="Sun Q."/>
            <person name="Zhou Y."/>
        </authorList>
    </citation>
    <scope>NUCLEOTIDE SEQUENCE</scope>
    <source>
        <strain evidence="4">CGMCC 4.7398</strain>
    </source>
</reference>
<dbReference type="RefSeq" id="WP_189667600.1">
    <property type="nucleotide sequence ID" value="NZ_BNAS01000001.1"/>
</dbReference>
<dbReference type="PROSITE" id="PS51257">
    <property type="entry name" value="PROKAR_LIPOPROTEIN"/>
    <property type="match status" value="1"/>
</dbReference>
<keyword evidence="1 2" id="KW-0732">Signal</keyword>
<dbReference type="PANTHER" id="PTHR35936:SF17">
    <property type="entry name" value="ARGININE-BINDING EXTRACELLULAR PROTEIN ARTP"/>
    <property type="match status" value="1"/>
</dbReference>
<comment type="caution">
    <text evidence="4">The sequence shown here is derived from an EMBL/GenBank/DDBJ whole genome shotgun (WGS) entry which is preliminary data.</text>
</comment>
<evidence type="ECO:0000256" key="2">
    <source>
        <dbReference type="SAM" id="SignalP"/>
    </source>
</evidence>
<feature type="chain" id="PRO_5038497921" evidence="2">
    <location>
        <begin position="27"/>
        <end position="310"/>
    </location>
</feature>
<sequence length="310" mass="32521">MRVQRSKLAASVFGAALLMTASGCSAPAATQEAPGADAGSAEELPQVQPDPEAIKLLPGDLQEGGTITMAADLHYPPTSFLAEDNKTPVGYNVDVAHLLGEALGLEVEVKNVTWDGVIPGIAAHRYDFTATNMSPTPERLEVLDMITYWEAGSSLIVATGNPQGLSLADQSICGKKISVMSGSTQQETFLPEISQTCEANGEDAVDAVVLADIQGALTQLASKRIDGIFSDTSQLAWAAQQQPQAFELLSPQYQKKEGDSIVALGLPNDSPLTPALHAAMQHLIDNGAYQAALDRWGLGAGAIPTSNILN</sequence>
<dbReference type="SUPFAM" id="SSF53850">
    <property type="entry name" value="Periplasmic binding protein-like II"/>
    <property type="match status" value="1"/>
</dbReference>
<accession>A0A919FIE3</accession>
<evidence type="ECO:0000313" key="5">
    <source>
        <dbReference type="Proteomes" id="UP000627369"/>
    </source>
</evidence>
<evidence type="ECO:0000313" key="4">
    <source>
        <dbReference type="EMBL" id="GHH65616.1"/>
    </source>
</evidence>
<reference evidence="4" key="1">
    <citation type="journal article" date="2014" name="Int. J. Syst. Evol. Microbiol.">
        <title>Complete genome sequence of Corynebacterium casei LMG S-19264T (=DSM 44701T), isolated from a smear-ripened cheese.</title>
        <authorList>
            <consortium name="US DOE Joint Genome Institute (JGI-PGF)"/>
            <person name="Walter F."/>
            <person name="Albersmeier A."/>
            <person name="Kalinowski J."/>
            <person name="Ruckert C."/>
        </authorList>
    </citation>
    <scope>NUCLEOTIDE SEQUENCE</scope>
    <source>
        <strain evidence="4">CGMCC 4.7398</strain>
    </source>
</reference>
<evidence type="ECO:0000259" key="3">
    <source>
        <dbReference type="SMART" id="SM00062"/>
    </source>
</evidence>
<gene>
    <name evidence="4" type="ORF">GCM10017772_04120</name>
</gene>
<dbReference type="PANTHER" id="PTHR35936">
    <property type="entry name" value="MEMBRANE-BOUND LYTIC MUREIN TRANSGLYCOSYLASE F"/>
    <property type="match status" value="1"/>
</dbReference>
<dbReference type="Gene3D" id="3.40.190.10">
    <property type="entry name" value="Periplasmic binding protein-like II"/>
    <property type="match status" value="2"/>
</dbReference>
<dbReference type="Proteomes" id="UP000627369">
    <property type="component" value="Unassembled WGS sequence"/>
</dbReference>
<name>A0A919FIE3_9MICO</name>
<dbReference type="InterPro" id="IPR001638">
    <property type="entry name" value="Solute-binding_3/MltF_N"/>
</dbReference>
<dbReference type="SMART" id="SM00062">
    <property type="entry name" value="PBPb"/>
    <property type="match status" value="1"/>
</dbReference>
<feature type="signal peptide" evidence="2">
    <location>
        <begin position="1"/>
        <end position="26"/>
    </location>
</feature>
<dbReference type="EMBL" id="BNAS01000001">
    <property type="protein sequence ID" value="GHH65616.1"/>
    <property type="molecule type" value="Genomic_DNA"/>
</dbReference>
<proteinExistence type="predicted"/>
<protein>
    <submittedName>
        <fullName evidence="4">ABC transporter substrate-binding protein</fullName>
    </submittedName>
</protein>
<dbReference type="CDD" id="cd01004">
    <property type="entry name" value="PBP2_MidA_like"/>
    <property type="match status" value="1"/>
</dbReference>
<keyword evidence="5" id="KW-1185">Reference proteome</keyword>
<dbReference type="Pfam" id="PF00497">
    <property type="entry name" value="SBP_bac_3"/>
    <property type="match status" value="1"/>
</dbReference>
<organism evidence="4 5">
    <name type="scientific">Promicromonospora soli</name>
    <dbReference type="NCBI Taxonomy" id="2035533"/>
    <lineage>
        <taxon>Bacteria</taxon>
        <taxon>Bacillati</taxon>
        <taxon>Actinomycetota</taxon>
        <taxon>Actinomycetes</taxon>
        <taxon>Micrococcales</taxon>
        <taxon>Promicromonosporaceae</taxon>
        <taxon>Promicromonospora</taxon>
    </lineage>
</organism>
<dbReference type="AlphaFoldDB" id="A0A919FIE3"/>